<name>A0ABC8QRG7_9AQUA</name>
<evidence type="ECO:0000313" key="4">
    <source>
        <dbReference type="EMBL" id="CAK9134087.1"/>
    </source>
</evidence>
<dbReference type="EMBL" id="CAUOFW020000314">
    <property type="protein sequence ID" value="CAK9134087.1"/>
    <property type="molecule type" value="Genomic_DNA"/>
</dbReference>
<keyword evidence="1" id="KW-0521">NADP</keyword>
<evidence type="ECO:0000256" key="2">
    <source>
        <dbReference type="ARBA" id="ARBA00023002"/>
    </source>
</evidence>
<dbReference type="PANTHER" id="PTHR43349:SF34">
    <property type="entry name" value="PINORESINOL-LARICIRESINOL REDUCTASE 3-RELATED"/>
    <property type="match status" value="1"/>
</dbReference>
<dbReference type="InterPro" id="IPR036291">
    <property type="entry name" value="NAD(P)-bd_dom_sf"/>
</dbReference>
<dbReference type="Proteomes" id="UP001642360">
    <property type="component" value="Unassembled WGS sequence"/>
</dbReference>
<protein>
    <recommendedName>
        <fullName evidence="3">NmrA-like domain-containing protein</fullName>
    </recommendedName>
</protein>
<feature type="domain" description="NmrA-like" evidence="3">
    <location>
        <begin position="3"/>
        <end position="252"/>
    </location>
</feature>
<dbReference type="InterPro" id="IPR045312">
    <property type="entry name" value="PCBER-like"/>
</dbReference>
<gene>
    <name evidence="4" type="ORF">ILEXP_LOCUS1017</name>
</gene>
<organism evidence="4 5">
    <name type="scientific">Ilex paraguariensis</name>
    <name type="common">yerba mate</name>
    <dbReference type="NCBI Taxonomy" id="185542"/>
    <lineage>
        <taxon>Eukaryota</taxon>
        <taxon>Viridiplantae</taxon>
        <taxon>Streptophyta</taxon>
        <taxon>Embryophyta</taxon>
        <taxon>Tracheophyta</taxon>
        <taxon>Spermatophyta</taxon>
        <taxon>Magnoliopsida</taxon>
        <taxon>eudicotyledons</taxon>
        <taxon>Gunneridae</taxon>
        <taxon>Pentapetalae</taxon>
        <taxon>asterids</taxon>
        <taxon>campanulids</taxon>
        <taxon>Aquifoliales</taxon>
        <taxon>Aquifoliaceae</taxon>
        <taxon>Ilex</taxon>
    </lineage>
</organism>
<evidence type="ECO:0000313" key="5">
    <source>
        <dbReference type="Proteomes" id="UP001642360"/>
    </source>
</evidence>
<dbReference type="AlphaFoldDB" id="A0ABC8QRG7"/>
<dbReference type="PANTHER" id="PTHR43349">
    <property type="entry name" value="PINORESINOL REDUCTASE-RELATED"/>
    <property type="match status" value="1"/>
</dbReference>
<dbReference type="GO" id="GO:0016491">
    <property type="term" value="F:oxidoreductase activity"/>
    <property type="evidence" value="ECO:0007669"/>
    <property type="project" value="UniProtKB-KW"/>
</dbReference>
<keyword evidence="2" id="KW-0560">Oxidoreductase</keyword>
<reference evidence="4 5" key="1">
    <citation type="submission" date="2024-02" db="EMBL/GenBank/DDBJ databases">
        <authorList>
            <person name="Vignale AGUSTIN F."/>
            <person name="Sosa J E."/>
            <person name="Modenutti C."/>
        </authorList>
    </citation>
    <scope>NUCLEOTIDE SEQUENCE [LARGE SCALE GENOMIC DNA]</scope>
</reference>
<dbReference type="CDD" id="cd05259">
    <property type="entry name" value="PCBER_SDR_a"/>
    <property type="match status" value="1"/>
</dbReference>
<accession>A0ABC8QRG7</accession>
<dbReference type="Gene3D" id="3.90.25.10">
    <property type="entry name" value="UDP-galactose 4-epimerase, domain 1"/>
    <property type="match status" value="1"/>
</dbReference>
<dbReference type="SUPFAM" id="SSF51735">
    <property type="entry name" value="NAD(P)-binding Rossmann-fold domains"/>
    <property type="match status" value="1"/>
</dbReference>
<dbReference type="InterPro" id="IPR050608">
    <property type="entry name" value="NmrA-type/Isoflavone_red_sf"/>
</dbReference>
<sequence length="259" mass="28648">MAMKSRILIVGVTGNLGFELARASLDSSYPTFGLVRDSAFSDPNKSKKLEILSHGGATFLKGSLQDEARLVEAIKQVDVVICAVNSKQVLDQRLLIAAIKCAGCVKRFIPAEFGSDPDKTRISDLDNNFYSRKAEIRRLIEAEGIPHTYISCNFYMSYLLPALVQPGLKAPPRDKVTVFGDGSVKGVFVKESDVAAFTISAVDDPHTLNKVLYLRPPGNVYSINELVEIWESKIGKKLEKIYVSEEEFLMKIRGMSVLK</sequence>
<dbReference type="InterPro" id="IPR008030">
    <property type="entry name" value="NmrA-like"/>
</dbReference>
<evidence type="ECO:0000259" key="3">
    <source>
        <dbReference type="Pfam" id="PF05368"/>
    </source>
</evidence>
<dbReference type="Gene3D" id="3.40.50.720">
    <property type="entry name" value="NAD(P)-binding Rossmann-like Domain"/>
    <property type="match status" value="1"/>
</dbReference>
<evidence type="ECO:0000256" key="1">
    <source>
        <dbReference type="ARBA" id="ARBA00022857"/>
    </source>
</evidence>
<dbReference type="Pfam" id="PF05368">
    <property type="entry name" value="NmrA"/>
    <property type="match status" value="1"/>
</dbReference>
<comment type="caution">
    <text evidence="4">The sequence shown here is derived from an EMBL/GenBank/DDBJ whole genome shotgun (WGS) entry which is preliminary data.</text>
</comment>
<proteinExistence type="predicted"/>
<keyword evidence="5" id="KW-1185">Reference proteome</keyword>